<dbReference type="Pfam" id="PF05922">
    <property type="entry name" value="Inhibitor_I9"/>
    <property type="match status" value="1"/>
</dbReference>
<feature type="active site" description="Charge relay system" evidence="5">
    <location>
        <position position="379"/>
    </location>
</feature>
<reference evidence="10" key="1">
    <citation type="submission" date="2020-08" db="EMBL/GenBank/DDBJ databases">
        <title>Pontibacter sp. SD6 16S ribosomal RNA gene Genome sequencing and assembly.</title>
        <authorList>
            <person name="Kang M."/>
        </authorList>
    </citation>
    <scope>NUCLEOTIDE SEQUENCE</scope>
    <source>
        <strain evidence="10">SD6</strain>
    </source>
</reference>
<dbReference type="PROSITE" id="PS51892">
    <property type="entry name" value="SUBTILASE"/>
    <property type="match status" value="1"/>
</dbReference>
<gene>
    <name evidence="10" type="ORF">H8S84_03685</name>
</gene>
<dbReference type="Pfam" id="PF00082">
    <property type="entry name" value="Peptidase_S8"/>
    <property type="match status" value="1"/>
</dbReference>
<feature type="active site" description="Charge relay system" evidence="5">
    <location>
        <position position="222"/>
    </location>
</feature>
<comment type="caution">
    <text evidence="10">The sequence shown here is derived from an EMBL/GenBank/DDBJ whole genome shotgun (WGS) entry which is preliminary data.</text>
</comment>
<dbReference type="Gene3D" id="3.30.70.80">
    <property type="entry name" value="Peptidase S8 propeptide/proteinase inhibitor I9"/>
    <property type="match status" value="1"/>
</dbReference>
<evidence type="ECO:0000256" key="4">
    <source>
        <dbReference type="ARBA" id="ARBA00022825"/>
    </source>
</evidence>
<dbReference type="InterPro" id="IPR022398">
    <property type="entry name" value="Peptidase_S8_His-AS"/>
</dbReference>
<dbReference type="Proteomes" id="UP000603640">
    <property type="component" value="Unassembled WGS sequence"/>
</dbReference>
<dbReference type="RefSeq" id="WP_187065906.1">
    <property type="nucleotide sequence ID" value="NZ_JACRVF010000001.1"/>
</dbReference>
<evidence type="ECO:0000256" key="1">
    <source>
        <dbReference type="ARBA" id="ARBA00011073"/>
    </source>
</evidence>
<evidence type="ECO:0000256" key="7">
    <source>
        <dbReference type="SAM" id="MobiDB-lite"/>
    </source>
</evidence>
<dbReference type="SUPFAM" id="SSF52743">
    <property type="entry name" value="Subtilisin-like"/>
    <property type="match status" value="1"/>
</dbReference>
<evidence type="ECO:0000256" key="2">
    <source>
        <dbReference type="ARBA" id="ARBA00022670"/>
    </source>
</evidence>
<proteinExistence type="inferred from homology"/>
<dbReference type="GO" id="GO:0005615">
    <property type="term" value="C:extracellular space"/>
    <property type="evidence" value="ECO:0007669"/>
    <property type="project" value="TreeGrafter"/>
</dbReference>
<dbReference type="Gene3D" id="3.40.50.200">
    <property type="entry name" value="Peptidase S8/S53 domain"/>
    <property type="match status" value="1"/>
</dbReference>
<accession>A0A923N560</accession>
<organism evidence="10 11">
    <name type="scientific">Pontibacter cellulosilyticus</name>
    <dbReference type="NCBI Taxonomy" id="1720253"/>
    <lineage>
        <taxon>Bacteria</taxon>
        <taxon>Pseudomonadati</taxon>
        <taxon>Bacteroidota</taxon>
        <taxon>Cytophagia</taxon>
        <taxon>Cytophagales</taxon>
        <taxon>Hymenobacteraceae</taxon>
        <taxon>Pontibacter</taxon>
    </lineage>
</organism>
<evidence type="ECO:0000313" key="10">
    <source>
        <dbReference type="EMBL" id="MBC5991932.1"/>
    </source>
</evidence>
<keyword evidence="4 5" id="KW-0720">Serine protease</keyword>
<dbReference type="InterPro" id="IPR000209">
    <property type="entry name" value="Peptidase_S8/S53_dom"/>
</dbReference>
<dbReference type="GO" id="GO:0006508">
    <property type="term" value="P:proteolysis"/>
    <property type="evidence" value="ECO:0007669"/>
    <property type="project" value="UniProtKB-KW"/>
</dbReference>
<evidence type="ECO:0000259" key="9">
    <source>
        <dbReference type="Pfam" id="PF05922"/>
    </source>
</evidence>
<dbReference type="InterPro" id="IPR037045">
    <property type="entry name" value="S8pro/Inhibitor_I9_sf"/>
</dbReference>
<dbReference type="InterPro" id="IPR050131">
    <property type="entry name" value="Peptidase_S8_subtilisin-like"/>
</dbReference>
<dbReference type="PANTHER" id="PTHR43806:SF11">
    <property type="entry name" value="CEREVISIN-RELATED"/>
    <property type="match status" value="1"/>
</dbReference>
<evidence type="ECO:0000256" key="6">
    <source>
        <dbReference type="RuleBase" id="RU003355"/>
    </source>
</evidence>
<dbReference type="InterPro" id="IPR015500">
    <property type="entry name" value="Peptidase_S8_subtilisin-rel"/>
</dbReference>
<dbReference type="PRINTS" id="PR00723">
    <property type="entry name" value="SUBTILISIN"/>
</dbReference>
<keyword evidence="11" id="KW-1185">Reference proteome</keyword>
<evidence type="ECO:0000256" key="3">
    <source>
        <dbReference type="ARBA" id="ARBA00022801"/>
    </source>
</evidence>
<feature type="region of interest" description="Disordered" evidence="7">
    <location>
        <begin position="147"/>
        <end position="173"/>
    </location>
</feature>
<feature type="domain" description="Inhibitor I9" evidence="9">
    <location>
        <begin position="62"/>
        <end position="146"/>
    </location>
</feature>
<dbReference type="PROSITE" id="PS51257">
    <property type="entry name" value="PROKAR_LIPOPROTEIN"/>
    <property type="match status" value="1"/>
</dbReference>
<sequence length="428" mass="44736">MRKDIYLNKSLKPAIVCIWVVAAAFTISSCEKGTLEEVAPLSSTSTNEAQGLQENGAVIPGKYIVVFKDDADFGLSSSDNYERRQAKMRAASQALLRGKGIASDKIDRVFGTAIKGMAVGLSIAELQQLRRDPRVAYIEQDRVIKLAPPAGKGPKDGGSESTQDVPWGIQRVGGPGNGAGKTAWVLDSGIDLDHPDLNVDVTRSMSVFTSDPDLTPDDKNGHGTHVAGTIAAKNNNVGVVGVAADATVVAVKVLDYTGSGTYSGVTAGVDYVAANGASGDVANMSLGGPPNQAFEDAVLAASAIVKFTISAGNDGEDANNYSPARVNGPNIFTISAINSNDWLVSWSNWGNPPIDYAAPGYQVLSSWNDGGYRVISGTSMAAPHVAGLLLLGELGFNCYALGDPDGNPDPIAYRGDKKCNSNGKGNRW</sequence>
<dbReference type="AlphaFoldDB" id="A0A923N560"/>
<dbReference type="InterPro" id="IPR010259">
    <property type="entry name" value="S8pro/Inhibitor_I9"/>
</dbReference>
<evidence type="ECO:0000256" key="5">
    <source>
        <dbReference type="PROSITE-ProRule" id="PRU01240"/>
    </source>
</evidence>
<dbReference type="GO" id="GO:0004252">
    <property type="term" value="F:serine-type endopeptidase activity"/>
    <property type="evidence" value="ECO:0007669"/>
    <property type="project" value="UniProtKB-UniRule"/>
</dbReference>
<comment type="similarity">
    <text evidence="1 5 6">Belongs to the peptidase S8 family.</text>
</comment>
<dbReference type="InterPro" id="IPR023828">
    <property type="entry name" value="Peptidase_S8_Ser-AS"/>
</dbReference>
<dbReference type="PROSITE" id="PS00136">
    <property type="entry name" value="SUBTILASE_ASP"/>
    <property type="match status" value="1"/>
</dbReference>
<evidence type="ECO:0000313" key="11">
    <source>
        <dbReference type="Proteomes" id="UP000603640"/>
    </source>
</evidence>
<evidence type="ECO:0000259" key="8">
    <source>
        <dbReference type="Pfam" id="PF00082"/>
    </source>
</evidence>
<dbReference type="SUPFAM" id="SSF54897">
    <property type="entry name" value="Protease propeptides/inhibitors"/>
    <property type="match status" value="1"/>
</dbReference>
<dbReference type="InterPro" id="IPR036852">
    <property type="entry name" value="Peptidase_S8/S53_dom_sf"/>
</dbReference>
<feature type="active site" description="Charge relay system" evidence="5">
    <location>
        <position position="187"/>
    </location>
</feature>
<dbReference type="PROSITE" id="PS00137">
    <property type="entry name" value="SUBTILASE_HIS"/>
    <property type="match status" value="1"/>
</dbReference>
<keyword evidence="2 5" id="KW-0645">Protease</keyword>
<dbReference type="PANTHER" id="PTHR43806">
    <property type="entry name" value="PEPTIDASE S8"/>
    <property type="match status" value="1"/>
</dbReference>
<protein>
    <submittedName>
        <fullName evidence="10">S8 family serine peptidase</fullName>
    </submittedName>
</protein>
<name>A0A923N560_9BACT</name>
<feature type="domain" description="Peptidase S8/S53" evidence="8">
    <location>
        <begin position="185"/>
        <end position="389"/>
    </location>
</feature>
<dbReference type="EMBL" id="JACRVF010000001">
    <property type="protein sequence ID" value="MBC5991932.1"/>
    <property type="molecule type" value="Genomic_DNA"/>
</dbReference>
<keyword evidence="3 5" id="KW-0378">Hydrolase</keyword>
<dbReference type="PROSITE" id="PS00138">
    <property type="entry name" value="SUBTILASE_SER"/>
    <property type="match status" value="1"/>
</dbReference>
<dbReference type="InterPro" id="IPR023827">
    <property type="entry name" value="Peptidase_S8_Asp-AS"/>
</dbReference>